<dbReference type="AlphaFoldDB" id="A0A0V1KMT1"/>
<name>A0A0V1KMT1_9BILA</name>
<dbReference type="OrthoDB" id="6417149at2759"/>
<accession>A0A0V1KMT1</accession>
<comment type="caution">
    <text evidence="1">The sequence shown here is derived from an EMBL/GenBank/DDBJ whole genome shotgun (WGS) entry which is preliminary data.</text>
</comment>
<gene>
    <name evidence="1" type="ORF">T02_1599</name>
</gene>
<organism evidence="1 2">
    <name type="scientific">Trichinella nativa</name>
    <dbReference type="NCBI Taxonomy" id="6335"/>
    <lineage>
        <taxon>Eukaryota</taxon>
        <taxon>Metazoa</taxon>
        <taxon>Ecdysozoa</taxon>
        <taxon>Nematoda</taxon>
        <taxon>Enoplea</taxon>
        <taxon>Dorylaimia</taxon>
        <taxon>Trichinellida</taxon>
        <taxon>Trichinellidae</taxon>
        <taxon>Trichinella</taxon>
    </lineage>
</organism>
<keyword evidence="2" id="KW-1185">Reference proteome</keyword>
<protein>
    <submittedName>
        <fullName evidence="1">Uncharacterized protein</fullName>
    </submittedName>
</protein>
<proteinExistence type="predicted"/>
<dbReference type="EMBL" id="JYDW01000449">
    <property type="protein sequence ID" value="KRZ48197.1"/>
    <property type="molecule type" value="Genomic_DNA"/>
</dbReference>
<reference evidence="1 2" key="1">
    <citation type="submission" date="2015-05" db="EMBL/GenBank/DDBJ databases">
        <title>Evolution of Trichinella species and genotypes.</title>
        <authorList>
            <person name="Korhonen P.K."/>
            <person name="Edoardo P."/>
            <person name="Giuseppe L.R."/>
            <person name="Gasser R.B."/>
        </authorList>
    </citation>
    <scope>NUCLEOTIDE SEQUENCE [LARGE SCALE GENOMIC DNA]</scope>
    <source>
        <strain evidence="1">ISS10</strain>
    </source>
</reference>
<evidence type="ECO:0000313" key="1">
    <source>
        <dbReference type="EMBL" id="KRZ48197.1"/>
    </source>
</evidence>
<sequence>MRLAYFVDIFKQLNKLNLQMQGKIQHNKKFVDSLKALLSSWIIGKGS</sequence>
<dbReference type="Proteomes" id="UP000054721">
    <property type="component" value="Unassembled WGS sequence"/>
</dbReference>
<feature type="non-terminal residue" evidence="1">
    <location>
        <position position="47"/>
    </location>
</feature>
<evidence type="ECO:0000313" key="2">
    <source>
        <dbReference type="Proteomes" id="UP000054721"/>
    </source>
</evidence>